<protein>
    <recommendedName>
        <fullName evidence="5">6-phosphogluconolactonase</fullName>
        <ecNumber evidence="4">3.1.1.31</ecNumber>
    </recommendedName>
</protein>
<evidence type="ECO:0000313" key="9">
    <source>
        <dbReference type="EMBL" id="AKE41278.1"/>
    </source>
</evidence>
<feature type="domain" description="Glucose-6-phosphate dehydrogenase assembly protein OpcA C-terminal" evidence="8">
    <location>
        <begin position="165"/>
        <end position="307"/>
    </location>
</feature>
<dbReference type="GO" id="GO:0005975">
    <property type="term" value="P:carbohydrate metabolic process"/>
    <property type="evidence" value="ECO:0007669"/>
    <property type="project" value="InterPro"/>
</dbReference>
<gene>
    <name evidence="9" type="ORF">UL82_05515</name>
</gene>
<dbReference type="NCBIfam" id="TIGR01198">
    <property type="entry name" value="pgl"/>
    <property type="match status" value="1"/>
</dbReference>
<keyword evidence="10" id="KW-1185">Reference proteome</keyword>
<reference evidence="9 10" key="1">
    <citation type="journal article" date="2015" name="Genome Announc.">
        <title>Complete Genome Sequence of Corynebacterium kutscheri DSM 20755, a Corynebacterial Type Strain with Remarkably Low G+C Content of Chromosomal DNA.</title>
        <authorList>
            <person name="Ruckert C."/>
            <person name="Albersmeier A."/>
            <person name="Winkler A."/>
            <person name="Tauch A."/>
        </authorList>
    </citation>
    <scope>NUCLEOTIDE SEQUENCE [LARGE SCALE GENOMIC DNA]</scope>
    <source>
        <strain evidence="9 10">DSM 20755</strain>
    </source>
</reference>
<dbReference type="InterPro" id="IPR046801">
    <property type="entry name" value="OpcA_G6PD_N"/>
</dbReference>
<evidence type="ECO:0000259" key="6">
    <source>
        <dbReference type="Pfam" id="PF01182"/>
    </source>
</evidence>
<accession>A0A0F6R1W4</accession>
<feature type="domain" description="Glucosamine/galactosamine-6-phosphate isomerase" evidence="6">
    <location>
        <begin position="327"/>
        <end position="543"/>
    </location>
</feature>
<dbReference type="InterPro" id="IPR006148">
    <property type="entry name" value="Glc/Gal-6P_isomerase"/>
</dbReference>
<dbReference type="Pfam" id="PF10128">
    <property type="entry name" value="OpcA_G6PD_assem"/>
    <property type="match status" value="1"/>
</dbReference>
<evidence type="ECO:0000256" key="4">
    <source>
        <dbReference type="ARBA" id="ARBA00013198"/>
    </source>
</evidence>
<dbReference type="InterPro" id="IPR046802">
    <property type="entry name" value="OpcA_G6PD_C"/>
</dbReference>
<name>A0A0F6R1W4_9CORY</name>
<comment type="catalytic activity">
    <reaction evidence="1">
        <text>6-phospho-D-glucono-1,5-lactone + H2O = 6-phospho-D-gluconate + H(+)</text>
        <dbReference type="Rhea" id="RHEA:12556"/>
        <dbReference type="ChEBI" id="CHEBI:15377"/>
        <dbReference type="ChEBI" id="CHEBI:15378"/>
        <dbReference type="ChEBI" id="CHEBI:57955"/>
        <dbReference type="ChEBI" id="CHEBI:58759"/>
        <dbReference type="EC" id="3.1.1.31"/>
    </reaction>
</comment>
<dbReference type="PANTHER" id="PTHR38658:SF1">
    <property type="entry name" value="OXPP CYCLE PROTEIN OPCA-RELATED"/>
    <property type="match status" value="1"/>
</dbReference>
<dbReference type="SUPFAM" id="SSF100950">
    <property type="entry name" value="NagB/RpiA/CoA transferase-like"/>
    <property type="match status" value="1"/>
</dbReference>
<evidence type="ECO:0000256" key="2">
    <source>
        <dbReference type="ARBA" id="ARBA00002681"/>
    </source>
</evidence>
<comment type="pathway">
    <text evidence="3">Carbohydrate degradation; pentose phosphate pathway; D-ribulose 5-phosphate from D-glucose 6-phosphate (oxidative stage): step 2/3.</text>
</comment>
<dbReference type="GO" id="GO:0006098">
    <property type="term" value="P:pentose-phosphate shunt"/>
    <property type="evidence" value="ECO:0007669"/>
    <property type="project" value="UniProtKB-UniPathway"/>
</dbReference>
<dbReference type="CDD" id="cd01400">
    <property type="entry name" value="6PGL"/>
    <property type="match status" value="1"/>
</dbReference>
<comment type="function">
    <text evidence="2">Hydrolysis of 6-phosphogluconolactone to 6-phosphogluconate.</text>
</comment>
<dbReference type="InterPro" id="IPR005900">
    <property type="entry name" value="6-phosphogluconolactonase_DevB"/>
</dbReference>
<evidence type="ECO:0000256" key="5">
    <source>
        <dbReference type="ARBA" id="ARBA00020337"/>
    </source>
</evidence>
<evidence type="ECO:0000313" key="10">
    <source>
        <dbReference type="Proteomes" id="UP000033457"/>
    </source>
</evidence>
<dbReference type="Pfam" id="PF20171">
    <property type="entry name" value="OpcA_G6PD_C"/>
    <property type="match status" value="1"/>
</dbReference>
<evidence type="ECO:0000259" key="7">
    <source>
        <dbReference type="Pfam" id="PF10128"/>
    </source>
</evidence>
<dbReference type="STRING" id="35755.UL82_05515"/>
<dbReference type="KEGG" id="cku:UL82_05515"/>
<dbReference type="AlphaFoldDB" id="A0A0F6R1W4"/>
<dbReference type="Pfam" id="PF01182">
    <property type="entry name" value="Glucosamine_iso"/>
    <property type="match status" value="1"/>
</dbReference>
<dbReference type="InterPro" id="IPR004555">
    <property type="entry name" value="G6PDH_assembly_OpcA"/>
</dbReference>
<dbReference type="EMBL" id="CP011312">
    <property type="protein sequence ID" value="AKE41278.1"/>
    <property type="molecule type" value="Genomic_DNA"/>
</dbReference>
<sequence>MIFELSNTDTHSIAKKLVSIRDTAGQMTTSRVLTLIVVAKTTDDVDAIIKATTEASREHPSRVLVMLTGEDHGDNVIDAELRLGGDAGASEIILMRLSGEVSQHLVHVVTPLLLPDTPIVAWWPYSAPANPIADPIGQIAQRRITDSLYDPPVDALNNRRIYFTPGDSDMAWSRLTPWRGVLASALDQPPYEAISAVRIYGGQNSPSVDLAAGWLTERLGVPVERLDCHCIHTMDEEGRFPIPVEKVELDRAQGTLVIENNSAGDTLIVRFPGQNTQRVALAKRNEADCLAEELRHLDPDPAYARALKGLGEVQFNEQLDVIRVADLDAVTDTAAERFVEVVHCINRNGGVTGDGIARIVLTGGGAGIGMLEKLRDKDIDWQRVHLFFGDERNVAVNHPDSNEGQARAALLNHIDIPEENIHGFRLGEVDLTTAATAYEQVLKTHAPRGFDLHLLGMGGEGHINSLFPHTEAVKESEKLVVPVTDSPKPPRERVTLTLPAVATAQRVWLLVAGAEKAEAAGHIVRGSAAVDWPAAGARGRSETLLILADNAATEL</sequence>
<dbReference type="Proteomes" id="UP000033457">
    <property type="component" value="Chromosome"/>
</dbReference>
<feature type="domain" description="Glucose-6-phosphate dehydrogenase assembly protein OpcA N-terminal" evidence="7">
    <location>
        <begin position="53"/>
        <end position="159"/>
    </location>
</feature>
<proteinExistence type="predicted"/>
<dbReference type="InterPro" id="IPR037171">
    <property type="entry name" value="NagB/RpiA_transferase-like"/>
</dbReference>
<dbReference type="Gene3D" id="3.40.50.1360">
    <property type="match status" value="1"/>
</dbReference>
<dbReference type="EC" id="3.1.1.31" evidence="4"/>
<organism evidence="9 10">
    <name type="scientific">Corynebacterium kutscheri</name>
    <dbReference type="NCBI Taxonomy" id="35755"/>
    <lineage>
        <taxon>Bacteria</taxon>
        <taxon>Bacillati</taxon>
        <taxon>Actinomycetota</taxon>
        <taxon>Actinomycetes</taxon>
        <taxon>Mycobacteriales</taxon>
        <taxon>Corynebacteriaceae</taxon>
        <taxon>Corynebacterium</taxon>
    </lineage>
</organism>
<evidence type="ECO:0000259" key="8">
    <source>
        <dbReference type="Pfam" id="PF20171"/>
    </source>
</evidence>
<dbReference type="PANTHER" id="PTHR38658">
    <property type="entry name" value="OXPP CYCLE PROTEIN OPCA-RELATED"/>
    <property type="match status" value="1"/>
</dbReference>
<evidence type="ECO:0000256" key="3">
    <source>
        <dbReference type="ARBA" id="ARBA00004961"/>
    </source>
</evidence>
<evidence type="ECO:0000256" key="1">
    <source>
        <dbReference type="ARBA" id="ARBA00000832"/>
    </source>
</evidence>
<dbReference type="GO" id="GO:0017057">
    <property type="term" value="F:6-phosphogluconolactonase activity"/>
    <property type="evidence" value="ECO:0007669"/>
    <property type="project" value="UniProtKB-EC"/>
</dbReference>
<dbReference type="HOGENOM" id="CLU_490691_0_0_11"/>
<dbReference type="UniPathway" id="UPA00115">
    <property type="reaction ID" value="UER00409"/>
</dbReference>